<feature type="transmembrane region" description="Helical" evidence="2">
    <location>
        <begin position="7"/>
        <end position="40"/>
    </location>
</feature>
<dbReference type="InterPro" id="IPR029050">
    <property type="entry name" value="Immunoprotect_excell_Ig-like"/>
</dbReference>
<evidence type="ECO:0000256" key="1">
    <source>
        <dbReference type="ARBA" id="ARBA00022729"/>
    </source>
</evidence>
<keyword evidence="2" id="KW-1133">Transmembrane helix</keyword>
<organism evidence="3 4">
    <name type="scientific">Candidatus Woykebacteria bacterium RIFCSPHIGHO2_02_FULL_43_16b</name>
    <dbReference type="NCBI Taxonomy" id="1802601"/>
    <lineage>
        <taxon>Bacteria</taxon>
        <taxon>Candidatus Woykeibacteriota</taxon>
    </lineage>
</organism>
<proteinExistence type="predicted"/>
<dbReference type="Proteomes" id="UP000177821">
    <property type="component" value="Unassembled WGS sequence"/>
</dbReference>
<sequence length="230" mass="25639">MDPARKLLIFIGKSFGAGFIGVIGAVSSLILFGSIFSLMFPSVLPASLELSNQPFSSETLLPFSDESANPEPQVFYPVGEAFTYSSSVYDSVSGVWEPVTWEITAKLEKPASYTYTTYNSDETKEEKEYKSKNGSYYVVIIEAVNKGNEQQSLDQYFRSFGLITIDGKKYSATEYELVNFYQNKLGTNYYSSVDINPDQKATYIMGFDVPVQNYNFCKSSTEGLCIVGIE</sequence>
<accession>A0A1G1WPL3</accession>
<gene>
    <name evidence="3" type="ORF">A3J50_00275</name>
</gene>
<evidence type="ECO:0000313" key="3">
    <source>
        <dbReference type="EMBL" id="OGY29633.1"/>
    </source>
</evidence>
<keyword evidence="2" id="KW-0812">Transmembrane</keyword>
<evidence type="ECO:0000256" key="2">
    <source>
        <dbReference type="SAM" id="Phobius"/>
    </source>
</evidence>
<comment type="caution">
    <text evidence="3">The sequence shown here is derived from an EMBL/GenBank/DDBJ whole genome shotgun (WGS) entry which is preliminary data.</text>
</comment>
<keyword evidence="2" id="KW-0472">Membrane</keyword>
<dbReference type="EMBL" id="MHCX01000020">
    <property type="protein sequence ID" value="OGY29633.1"/>
    <property type="molecule type" value="Genomic_DNA"/>
</dbReference>
<reference evidence="3 4" key="1">
    <citation type="journal article" date="2016" name="Nat. Commun.">
        <title>Thousands of microbial genomes shed light on interconnected biogeochemical processes in an aquifer system.</title>
        <authorList>
            <person name="Anantharaman K."/>
            <person name="Brown C.T."/>
            <person name="Hug L.A."/>
            <person name="Sharon I."/>
            <person name="Castelle C.J."/>
            <person name="Probst A.J."/>
            <person name="Thomas B.C."/>
            <person name="Singh A."/>
            <person name="Wilkins M.J."/>
            <person name="Karaoz U."/>
            <person name="Brodie E.L."/>
            <person name="Williams K.H."/>
            <person name="Hubbard S.S."/>
            <person name="Banfield J.F."/>
        </authorList>
    </citation>
    <scope>NUCLEOTIDE SEQUENCE [LARGE SCALE GENOMIC DNA]</scope>
</reference>
<name>A0A1G1WPL3_9BACT</name>
<protein>
    <recommendedName>
        <fullName evidence="5">DUF4352 domain-containing protein</fullName>
    </recommendedName>
</protein>
<evidence type="ECO:0000313" key="4">
    <source>
        <dbReference type="Proteomes" id="UP000177821"/>
    </source>
</evidence>
<keyword evidence="1" id="KW-0732">Signal</keyword>
<evidence type="ECO:0008006" key="5">
    <source>
        <dbReference type="Google" id="ProtNLM"/>
    </source>
</evidence>
<dbReference type="AlphaFoldDB" id="A0A1G1WPL3"/>
<dbReference type="Gene3D" id="2.60.40.1240">
    <property type="match status" value="1"/>
</dbReference>